<dbReference type="Pfam" id="PF13473">
    <property type="entry name" value="Cupredoxin_1"/>
    <property type="match status" value="1"/>
</dbReference>
<dbReference type="PROSITE" id="PS51257">
    <property type="entry name" value="PROKAR_LIPOPROTEIN"/>
    <property type="match status" value="1"/>
</dbReference>
<reference evidence="3" key="1">
    <citation type="submission" date="2020-12" db="EMBL/GenBank/DDBJ databases">
        <title>PHA producing bacteria isolated from mangrove.</title>
        <authorList>
            <person name="Zheng W."/>
            <person name="Yu S."/>
            <person name="Huang Y."/>
        </authorList>
    </citation>
    <scope>NUCLEOTIDE SEQUENCE</scope>
    <source>
        <strain evidence="3">GN8-5</strain>
    </source>
</reference>
<feature type="domain" description="EfeO-type cupredoxin-like" evidence="2">
    <location>
        <begin position="27"/>
        <end position="105"/>
    </location>
</feature>
<evidence type="ECO:0000256" key="1">
    <source>
        <dbReference type="SAM" id="SignalP"/>
    </source>
</evidence>
<dbReference type="EMBL" id="JAEMWU010000001">
    <property type="protein sequence ID" value="MBN8204635.1"/>
    <property type="molecule type" value="Genomic_DNA"/>
</dbReference>
<organism evidence="3 4">
    <name type="scientific">Microbacterium esteraromaticum</name>
    <dbReference type="NCBI Taxonomy" id="57043"/>
    <lineage>
        <taxon>Bacteria</taxon>
        <taxon>Bacillati</taxon>
        <taxon>Actinomycetota</taxon>
        <taxon>Actinomycetes</taxon>
        <taxon>Micrococcales</taxon>
        <taxon>Microbacteriaceae</taxon>
        <taxon>Microbacterium</taxon>
    </lineage>
</organism>
<dbReference type="Proteomes" id="UP000664385">
    <property type="component" value="Unassembled WGS sequence"/>
</dbReference>
<dbReference type="InterPro" id="IPR028096">
    <property type="entry name" value="EfeO_Cupredoxin"/>
</dbReference>
<dbReference type="SUPFAM" id="SSF49503">
    <property type="entry name" value="Cupredoxins"/>
    <property type="match status" value="1"/>
</dbReference>
<protein>
    <submittedName>
        <fullName evidence="3">Cupredoxin domain-containing protein</fullName>
    </submittedName>
</protein>
<keyword evidence="1" id="KW-0732">Signal</keyword>
<gene>
    <name evidence="3" type="ORF">JF543_01530</name>
</gene>
<feature type="signal peptide" evidence="1">
    <location>
        <begin position="1"/>
        <end position="27"/>
    </location>
</feature>
<name>A0A939IQF6_9MICO</name>
<evidence type="ECO:0000313" key="3">
    <source>
        <dbReference type="EMBL" id="MBN8204635.1"/>
    </source>
</evidence>
<accession>A0A939IQF6</accession>
<dbReference type="Gene3D" id="2.60.40.420">
    <property type="entry name" value="Cupredoxins - blue copper proteins"/>
    <property type="match status" value="1"/>
</dbReference>
<comment type="caution">
    <text evidence="3">The sequence shown here is derived from an EMBL/GenBank/DDBJ whole genome shotgun (WGS) entry which is preliminary data.</text>
</comment>
<evidence type="ECO:0000259" key="2">
    <source>
        <dbReference type="Pfam" id="PF13473"/>
    </source>
</evidence>
<feature type="chain" id="PRO_5038692284" evidence="1">
    <location>
        <begin position="28"/>
        <end position="133"/>
    </location>
</feature>
<dbReference type="InterPro" id="IPR008972">
    <property type="entry name" value="Cupredoxin"/>
</dbReference>
<proteinExistence type="predicted"/>
<evidence type="ECO:0000313" key="4">
    <source>
        <dbReference type="Proteomes" id="UP000664385"/>
    </source>
</evidence>
<dbReference type="AlphaFoldDB" id="A0A939IQF6"/>
<sequence length="133" mass="13846">MSSIRRPFVTPAALIAAVLLLSGCASAQSVAGQAASDVEATGETTEVTVTVEGMRYIPDVVEVPVGDELIITFENTGTDVHDLVLANSTGTDHLGPGETEVIEVGVISADMDAWCSVGNHRAMGMEMTIRAID</sequence>
<dbReference type="RefSeq" id="WP_206822540.1">
    <property type="nucleotide sequence ID" value="NZ_JAEMWU010000001.1"/>
</dbReference>